<dbReference type="Pfam" id="PF02668">
    <property type="entry name" value="TauD"/>
    <property type="match status" value="1"/>
</dbReference>
<evidence type="ECO:0000256" key="1">
    <source>
        <dbReference type="ARBA" id="ARBA00023002"/>
    </source>
</evidence>
<organism evidence="3 4">
    <name type="scientific">Pyricularia oryzae</name>
    <name type="common">Rice blast fungus</name>
    <name type="synonym">Magnaporthe oryzae</name>
    <dbReference type="NCBI Taxonomy" id="318829"/>
    <lineage>
        <taxon>Eukaryota</taxon>
        <taxon>Fungi</taxon>
        <taxon>Dikarya</taxon>
        <taxon>Ascomycota</taxon>
        <taxon>Pezizomycotina</taxon>
        <taxon>Sordariomycetes</taxon>
        <taxon>Sordariomycetidae</taxon>
        <taxon>Magnaporthales</taxon>
        <taxon>Pyriculariaceae</taxon>
        <taxon>Pyricularia</taxon>
    </lineage>
</organism>
<keyword evidence="1" id="KW-0560">Oxidoreductase</keyword>
<dbReference type="Proteomes" id="UP000294847">
    <property type="component" value="Chromosome 1"/>
</dbReference>
<sequence length="464" mass="50735">MSFSQTLCENMISTQQVRSRSASVSSQLSVTLRSSEATETTDPAHTADCVAQLPKEVTGNLAWSGTDASAPVNHVIQLDVADVLEIENAVVSFKARELHGDKVSCETFPLSDNLSARLRSASDAVHTKQGFCVLRGLEASRYSAEDNTLIFLGVASHIGNVRGIQDGNGNMLSHVTSSKAWESLPDRLRHGVHTNKSMPFHNDMGADILCLHYRQVAKEGGFIHLSSVATIYNELAAKYPDVLEVLATPNWPIQITKTRLRHFLASLISYHDGKVIASLDPGRLGRQQANPEHVPNKASTVAGSSLFRVPTLTQVQRDALAVFDQLAHKHKISVGAQAGDILFVNNLALVHARDAYTDEEAVGGQRRHAVRMWLHDEKLAWSRPAGMRAPWLAAFGYYFKPQGAVVDGAEDGSSARARRVVNRKYPIVPAVDYRIPKYTAGSAAFVLDSSDDEVEYLDDDSDLE</sequence>
<dbReference type="GO" id="GO:0016491">
    <property type="term" value="F:oxidoreductase activity"/>
    <property type="evidence" value="ECO:0007669"/>
    <property type="project" value="UniProtKB-KW"/>
</dbReference>
<evidence type="ECO:0000313" key="3">
    <source>
        <dbReference type="EMBL" id="QBZ54998.1"/>
    </source>
</evidence>
<dbReference type="Gene3D" id="3.60.130.10">
    <property type="entry name" value="Clavaminate synthase-like"/>
    <property type="match status" value="1"/>
</dbReference>
<protein>
    <recommendedName>
        <fullName evidence="2">TauD/TfdA-like domain-containing protein</fullName>
    </recommendedName>
</protein>
<dbReference type="InterPro" id="IPR042098">
    <property type="entry name" value="TauD-like_sf"/>
</dbReference>
<reference evidence="3 4" key="1">
    <citation type="journal article" date="2019" name="Mol. Biol. Evol.">
        <title>Blast fungal genomes show frequent chromosomal changes, gene gains and losses, and effector gene turnover.</title>
        <authorList>
            <person name="Gomez Luciano L.B."/>
            <person name="Jason Tsai I."/>
            <person name="Chuma I."/>
            <person name="Tosa Y."/>
            <person name="Chen Y.H."/>
            <person name="Li J.Y."/>
            <person name="Li M.Y."/>
            <person name="Jade Lu M.Y."/>
            <person name="Nakayashiki H."/>
            <person name="Li W.H."/>
        </authorList>
    </citation>
    <scope>NUCLEOTIDE SEQUENCE [LARGE SCALE GENOMIC DNA]</scope>
    <source>
        <strain evidence="3">MZ5-1-6</strain>
    </source>
</reference>
<dbReference type="EMBL" id="CP034204">
    <property type="protein sequence ID" value="QBZ54998.1"/>
    <property type="molecule type" value="Genomic_DNA"/>
</dbReference>
<dbReference type="SUPFAM" id="SSF51197">
    <property type="entry name" value="Clavaminate synthase-like"/>
    <property type="match status" value="1"/>
</dbReference>
<proteinExistence type="predicted"/>
<accession>A0A4P7MY78</accession>
<name>A0A4P7MY78_PYROR</name>
<evidence type="ECO:0000259" key="2">
    <source>
        <dbReference type="Pfam" id="PF02668"/>
    </source>
</evidence>
<dbReference type="PANTHER" id="PTHR10696:SF54">
    <property type="entry name" value="FAMILY OXIDOREDUCTASE, PUTATIVE (AFU_ORTHOLOGUE AFUA_4G13850)-RELATED"/>
    <property type="match status" value="1"/>
</dbReference>
<dbReference type="InterPro" id="IPR003819">
    <property type="entry name" value="TauD/TfdA-like"/>
</dbReference>
<dbReference type="PANTHER" id="PTHR10696">
    <property type="entry name" value="GAMMA-BUTYROBETAINE HYDROXYLASE-RELATED"/>
    <property type="match status" value="1"/>
</dbReference>
<evidence type="ECO:0000313" key="4">
    <source>
        <dbReference type="Proteomes" id="UP000294847"/>
    </source>
</evidence>
<gene>
    <name evidence="3" type="ORF">PoMZ_10714</name>
</gene>
<feature type="domain" description="TauD/TfdA-like" evidence="2">
    <location>
        <begin position="103"/>
        <end position="373"/>
    </location>
</feature>
<dbReference type="AlphaFoldDB" id="A0A4P7MY78"/>
<dbReference type="InterPro" id="IPR050411">
    <property type="entry name" value="AlphaKG_dependent_hydroxylases"/>
</dbReference>